<proteinExistence type="predicted"/>
<gene>
    <name evidence="1" type="ORF">KDL27_01980</name>
</gene>
<dbReference type="AlphaFoldDB" id="A0AB35JI47"/>
<sequence length="127" mass="14483">MATTGSRGLAIGRISKQKYETGRQASQQLRAADSSFKACVTNRKLLKGKIHECNFIYLRLGKIQWQLFGFGFVLISKYIFNRQYFSGFCVFTGINLLFKKQSEHSVFWVLDGFPWGRVLISESIADA</sequence>
<name>A0AB35JI47_PSESY</name>
<reference evidence="1" key="1">
    <citation type="submission" date="2021-04" db="EMBL/GenBank/DDBJ databases">
        <title>Genome Sequence and Comparative Genome Analysis of Pseudomonas syringae pv. syringae strains EC33 and LMG5496 isolated from Citrus plants from Tunisia and Greece.</title>
        <authorList>
            <person name="Abdellatif E."/>
            <person name="Baeyen S."/>
        </authorList>
    </citation>
    <scope>NUCLEOTIDE SEQUENCE</scope>
    <source>
        <strain evidence="1">LMG 5496</strain>
    </source>
</reference>
<comment type="caution">
    <text evidence="1">The sequence shown here is derived from an EMBL/GenBank/DDBJ whole genome shotgun (WGS) entry which is preliminary data.</text>
</comment>
<dbReference type="Proteomes" id="UP001220207">
    <property type="component" value="Unassembled WGS sequence"/>
</dbReference>
<evidence type="ECO:0000313" key="1">
    <source>
        <dbReference type="EMBL" id="MDC3734552.1"/>
    </source>
</evidence>
<accession>A0AB35JI47</accession>
<organism evidence="1 2">
    <name type="scientific">Pseudomonas syringae pv. syringae</name>
    <dbReference type="NCBI Taxonomy" id="321"/>
    <lineage>
        <taxon>Bacteria</taxon>
        <taxon>Pseudomonadati</taxon>
        <taxon>Pseudomonadota</taxon>
        <taxon>Gammaproteobacteria</taxon>
        <taxon>Pseudomonadales</taxon>
        <taxon>Pseudomonadaceae</taxon>
        <taxon>Pseudomonas</taxon>
        <taxon>Pseudomonas syringae</taxon>
    </lineage>
</organism>
<dbReference type="EMBL" id="JAGSOW010000001">
    <property type="protein sequence ID" value="MDC3734552.1"/>
    <property type="molecule type" value="Genomic_DNA"/>
</dbReference>
<dbReference type="RefSeq" id="WP_272233359.1">
    <property type="nucleotide sequence ID" value="NZ_JAGSOW010000001.1"/>
</dbReference>
<evidence type="ECO:0000313" key="2">
    <source>
        <dbReference type="Proteomes" id="UP001220207"/>
    </source>
</evidence>
<protein>
    <submittedName>
        <fullName evidence="1">Uncharacterized protein</fullName>
    </submittedName>
</protein>